<dbReference type="InterPro" id="IPR051799">
    <property type="entry name" value="NADH_flavin_oxidoreductase"/>
</dbReference>
<evidence type="ECO:0000313" key="6">
    <source>
        <dbReference type="EMBL" id="KAA6411026.1"/>
    </source>
</evidence>
<evidence type="ECO:0000256" key="1">
    <source>
        <dbReference type="ARBA" id="ARBA00005979"/>
    </source>
</evidence>
<gene>
    <name evidence="6" type="ORF">FRX48_05337</name>
</gene>
<organism evidence="6 7">
    <name type="scientific">Lasallia pustulata</name>
    <dbReference type="NCBI Taxonomy" id="136370"/>
    <lineage>
        <taxon>Eukaryota</taxon>
        <taxon>Fungi</taxon>
        <taxon>Dikarya</taxon>
        <taxon>Ascomycota</taxon>
        <taxon>Pezizomycotina</taxon>
        <taxon>Lecanoromycetes</taxon>
        <taxon>OSLEUM clade</taxon>
        <taxon>Umbilicariomycetidae</taxon>
        <taxon>Umbilicariales</taxon>
        <taxon>Umbilicariaceae</taxon>
        <taxon>Lasallia</taxon>
    </lineage>
</organism>
<evidence type="ECO:0000313" key="7">
    <source>
        <dbReference type="Proteomes" id="UP000324767"/>
    </source>
</evidence>
<name>A0A5M8PR37_9LECA</name>
<sequence>MPLCPSSVPVKFGDGWLDKMALDKVLGTPKEMTIKEIDAVVADWVRGAVVAKEAGFAGCQLHGAHGFLLSQFLSPYTNRRTDDYGGTPEKRLAPLKRLVREIRELVECGKVDFVEISGGNAENLTSKLHNPFGAKTYFTEFAERVQGLNSNVPIQFSGGFRSRVGMADAIQSGACQLIGLGRTAVLDPDIPKSILLNPSVLDDAAFAPSHIVKGQWFAKLIPVKVIGSGLAIQFFYHNMRRLGNGLKSDRGVSIPSIVFHGIVETFQTGLLQAMERVLQSLPLAGKAKGE</sequence>
<dbReference type="EMBL" id="VXIT01000008">
    <property type="protein sequence ID" value="KAA6411026.1"/>
    <property type="molecule type" value="Genomic_DNA"/>
</dbReference>
<evidence type="ECO:0000256" key="2">
    <source>
        <dbReference type="ARBA" id="ARBA00022630"/>
    </source>
</evidence>
<feature type="domain" description="NADH:flavin oxidoreductase/NADH oxidase N-terminal" evidence="5">
    <location>
        <begin position="29"/>
        <end position="106"/>
    </location>
</feature>
<evidence type="ECO:0000259" key="5">
    <source>
        <dbReference type="Pfam" id="PF00724"/>
    </source>
</evidence>
<reference evidence="6 7" key="1">
    <citation type="submission" date="2019-09" db="EMBL/GenBank/DDBJ databases">
        <title>The hologenome of the rock-dwelling lichen Lasallia pustulata.</title>
        <authorList>
            <person name="Greshake Tzovaras B."/>
            <person name="Segers F."/>
            <person name="Bicker A."/>
            <person name="Dal Grande F."/>
            <person name="Otte J."/>
            <person name="Hankeln T."/>
            <person name="Schmitt I."/>
            <person name="Ebersberger I."/>
        </authorList>
    </citation>
    <scope>NUCLEOTIDE SEQUENCE [LARGE SCALE GENOMIC DNA]</scope>
    <source>
        <strain evidence="6">A1-1</strain>
    </source>
</reference>
<keyword evidence="3" id="KW-0288">FMN</keyword>
<keyword evidence="2" id="KW-0285">Flavoprotein</keyword>
<comment type="caution">
    <text evidence="6">The sequence shown here is derived from an EMBL/GenBank/DDBJ whole genome shotgun (WGS) entry which is preliminary data.</text>
</comment>
<dbReference type="InterPro" id="IPR001155">
    <property type="entry name" value="OxRdtase_FMN_N"/>
</dbReference>
<evidence type="ECO:0000256" key="4">
    <source>
        <dbReference type="ARBA" id="ARBA00023002"/>
    </source>
</evidence>
<dbReference type="Gene3D" id="3.20.20.70">
    <property type="entry name" value="Aldolase class I"/>
    <property type="match status" value="2"/>
</dbReference>
<evidence type="ECO:0000256" key="3">
    <source>
        <dbReference type="ARBA" id="ARBA00022643"/>
    </source>
</evidence>
<dbReference type="InterPro" id="IPR013785">
    <property type="entry name" value="Aldolase_TIM"/>
</dbReference>
<protein>
    <submittedName>
        <fullName evidence="6">NADPH dehydrogenase</fullName>
    </submittedName>
</protein>
<dbReference type="Pfam" id="PF00724">
    <property type="entry name" value="Oxidored_FMN"/>
    <property type="match status" value="1"/>
</dbReference>
<dbReference type="GO" id="GO:0010181">
    <property type="term" value="F:FMN binding"/>
    <property type="evidence" value="ECO:0007669"/>
    <property type="project" value="InterPro"/>
</dbReference>
<comment type="similarity">
    <text evidence="1">Belongs to the NADH:flavin oxidoreductase/NADH oxidase family.</text>
</comment>
<dbReference type="GO" id="GO:0016491">
    <property type="term" value="F:oxidoreductase activity"/>
    <property type="evidence" value="ECO:0007669"/>
    <property type="project" value="UniProtKB-KW"/>
</dbReference>
<dbReference type="AlphaFoldDB" id="A0A5M8PR37"/>
<proteinExistence type="inferred from homology"/>
<dbReference type="PANTHER" id="PTHR43656">
    <property type="entry name" value="BINDING OXIDOREDUCTASE, PUTATIVE (AFU_ORTHOLOGUE AFUA_2G08260)-RELATED"/>
    <property type="match status" value="1"/>
</dbReference>
<dbReference type="SUPFAM" id="SSF51395">
    <property type="entry name" value="FMN-linked oxidoreductases"/>
    <property type="match status" value="1"/>
</dbReference>
<dbReference type="PANTHER" id="PTHR43656:SF2">
    <property type="entry name" value="BINDING OXIDOREDUCTASE, PUTATIVE (AFU_ORTHOLOGUE AFUA_2G08260)-RELATED"/>
    <property type="match status" value="1"/>
</dbReference>
<dbReference type="OrthoDB" id="1663137at2759"/>
<keyword evidence="4" id="KW-0560">Oxidoreductase</keyword>
<dbReference type="Proteomes" id="UP000324767">
    <property type="component" value="Unassembled WGS sequence"/>
</dbReference>
<accession>A0A5M8PR37</accession>